<dbReference type="EMBL" id="VCAU01000114">
    <property type="protein sequence ID" value="KAF9884692.1"/>
    <property type="molecule type" value="Genomic_DNA"/>
</dbReference>
<dbReference type="GO" id="GO:0008270">
    <property type="term" value="F:zinc ion binding"/>
    <property type="evidence" value="ECO:0007669"/>
    <property type="project" value="InterPro"/>
</dbReference>
<evidence type="ECO:0000256" key="3">
    <source>
        <dbReference type="ARBA" id="ARBA00023015"/>
    </source>
</evidence>
<name>A0AAD4CE82_ASPNN</name>
<keyword evidence="5" id="KW-0804">Transcription</keyword>
<keyword evidence="4" id="KW-0238">DNA-binding</keyword>
<evidence type="ECO:0000313" key="9">
    <source>
        <dbReference type="Proteomes" id="UP001194746"/>
    </source>
</evidence>
<dbReference type="CDD" id="cd00067">
    <property type="entry name" value="GAL4"/>
    <property type="match status" value="1"/>
</dbReference>
<protein>
    <recommendedName>
        <fullName evidence="7">Zn(2)-C6 fungal-type domain-containing protein</fullName>
    </recommendedName>
</protein>
<reference evidence="8" key="2">
    <citation type="submission" date="2020-02" db="EMBL/GenBank/DDBJ databases">
        <authorList>
            <person name="Gilchrist C.L.M."/>
            <person name="Chooi Y.-H."/>
        </authorList>
    </citation>
    <scope>NUCLEOTIDE SEQUENCE</scope>
    <source>
        <strain evidence="8">MST-FP2251</strain>
    </source>
</reference>
<dbReference type="SUPFAM" id="SSF57701">
    <property type="entry name" value="Zn2/Cys6 DNA-binding domain"/>
    <property type="match status" value="1"/>
</dbReference>
<keyword evidence="3" id="KW-0805">Transcription regulation</keyword>
<evidence type="ECO:0000256" key="2">
    <source>
        <dbReference type="ARBA" id="ARBA00022833"/>
    </source>
</evidence>
<dbReference type="SMART" id="SM00066">
    <property type="entry name" value="GAL4"/>
    <property type="match status" value="1"/>
</dbReference>
<dbReference type="Gene3D" id="4.10.240.10">
    <property type="entry name" value="Zn(2)-C6 fungal-type DNA-binding domain"/>
    <property type="match status" value="1"/>
</dbReference>
<dbReference type="GO" id="GO:0003677">
    <property type="term" value="F:DNA binding"/>
    <property type="evidence" value="ECO:0007669"/>
    <property type="project" value="UniProtKB-KW"/>
</dbReference>
<organism evidence="8 9">
    <name type="scientific">Aspergillus nanangensis</name>
    <dbReference type="NCBI Taxonomy" id="2582783"/>
    <lineage>
        <taxon>Eukaryota</taxon>
        <taxon>Fungi</taxon>
        <taxon>Dikarya</taxon>
        <taxon>Ascomycota</taxon>
        <taxon>Pezizomycotina</taxon>
        <taxon>Eurotiomycetes</taxon>
        <taxon>Eurotiomycetidae</taxon>
        <taxon>Eurotiales</taxon>
        <taxon>Aspergillaceae</taxon>
        <taxon>Aspergillus</taxon>
        <taxon>Aspergillus subgen. Circumdati</taxon>
    </lineage>
</organism>
<dbReference type="CDD" id="cd12148">
    <property type="entry name" value="fungal_TF_MHR"/>
    <property type="match status" value="1"/>
</dbReference>
<dbReference type="PROSITE" id="PS00463">
    <property type="entry name" value="ZN2_CY6_FUNGAL_1"/>
    <property type="match status" value="1"/>
</dbReference>
<dbReference type="Pfam" id="PF04082">
    <property type="entry name" value="Fungal_trans"/>
    <property type="match status" value="1"/>
</dbReference>
<proteinExistence type="predicted"/>
<dbReference type="AlphaFoldDB" id="A0AAD4CE82"/>
<gene>
    <name evidence="8" type="ORF">FE257_001321</name>
</gene>
<sequence length="363" mass="41286">MIEKSGSHALTATVHWLEGMCPDPSYSKSCLDLLRRHVRNYHPGREPPTSRAQKACTACHARKERCDGGYPCNRCQRRMITCSLTRPGTTRDERTHQEMQALFNPDVMGLAPGTSRWIAQDLIDIYFRDFHPTWPFLHRGTFKPSKEPCVLLQSMVMMGLWIKGDPASRDMARAFHHQLLSAIQAQRSQWYISEVVHPNHETPWPMATYQSILLLLIFAVLVAKQETTFDLNLRCQLPAPKYELLVSLVESCRRLGLFSYPNMLARHDASAPVALIWVSAEESKRFGLALEGCRSRSELLTLADLDFCLPDSDEVWNAPPGVGPESIRNSALRQTCRDNRNPDCWISQTSGQLYDSVVAFDWI</sequence>
<keyword evidence="9" id="KW-1185">Reference proteome</keyword>
<reference evidence="8" key="1">
    <citation type="journal article" date="2019" name="Beilstein J. Org. Chem.">
        <title>Nanangenines: drimane sesquiterpenoids as the dominant metabolite cohort of a novel Australian fungus, Aspergillus nanangensis.</title>
        <authorList>
            <person name="Lacey H.J."/>
            <person name="Gilchrist C.L.M."/>
            <person name="Crombie A."/>
            <person name="Kalaitzis J.A."/>
            <person name="Vuong D."/>
            <person name="Rutledge P.J."/>
            <person name="Turner P."/>
            <person name="Pitt J.I."/>
            <person name="Lacey E."/>
            <person name="Chooi Y.H."/>
            <person name="Piggott A.M."/>
        </authorList>
    </citation>
    <scope>NUCLEOTIDE SEQUENCE</scope>
    <source>
        <strain evidence="8">MST-FP2251</strain>
    </source>
</reference>
<dbReference type="InterPro" id="IPR036864">
    <property type="entry name" value="Zn2-C6_fun-type_DNA-bd_sf"/>
</dbReference>
<evidence type="ECO:0000313" key="8">
    <source>
        <dbReference type="EMBL" id="KAF9884692.1"/>
    </source>
</evidence>
<dbReference type="GO" id="GO:0009893">
    <property type="term" value="P:positive regulation of metabolic process"/>
    <property type="evidence" value="ECO:0007669"/>
    <property type="project" value="UniProtKB-ARBA"/>
</dbReference>
<evidence type="ECO:0000256" key="6">
    <source>
        <dbReference type="ARBA" id="ARBA00023242"/>
    </source>
</evidence>
<evidence type="ECO:0000259" key="7">
    <source>
        <dbReference type="PROSITE" id="PS50048"/>
    </source>
</evidence>
<evidence type="ECO:0000256" key="4">
    <source>
        <dbReference type="ARBA" id="ARBA00023125"/>
    </source>
</evidence>
<feature type="domain" description="Zn(2)-C6 fungal-type" evidence="7">
    <location>
        <begin position="55"/>
        <end position="84"/>
    </location>
</feature>
<dbReference type="PANTHER" id="PTHR47660:SF7">
    <property type="entry name" value="TRANSCRIPTION FACTOR WITH C2H2 AND ZN(2)-CYS(6) DNA BINDING DOMAIN (EUROFUNG)"/>
    <property type="match status" value="1"/>
</dbReference>
<dbReference type="PANTHER" id="PTHR47660">
    <property type="entry name" value="TRANSCRIPTION FACTOR WITH C2H2 AND ZN(2)-CYS(6) DNA BINDING DOMAIN (EUROFUNG)-RELATED-RELATED"/>
    <property type="match status" value="1"/>
</dbReference>
<dbReference type="Proteomes" id="UP001194746">
    <property type="component" value="Unassembled WGS sequence"/>
</dbReference>
<dbReference type="GO" id="GO:0006351">
    <property type="term" value="P:DNA-templated transcription"/>
    <property type="evidence" value="ECO:0007669"/>
    <property type="project" value="InterPro"/>
</dbReference>
<dbReference type="GO" id="GO:0000981">
    <property type="term" value="F:DNA-binding transcription factor activity, RNA polymerase II-specific"/>
    <property type="evidence" value="ECO:0007669"/>
    <property type="project" value="InterPro"/>
</dbReference>
<dbReference type="InterPro" id="IPR007219">
    <property type="entry name" value="XnlR_reg_dom"/>
</dbReference>
<dbReference type="InterPro" id="IPR001138">
    <property type="entry name" value="Zn2Cys6_DnaBD"/>
</dbReference>
<comment type="caution">
    <text evidence="8">The sequence shown here is derived from an EMBL/GenBank/DDBJ whole genome shotgun (WGS) entry which is preliminary data.</text>
</comment>
<keyword evidence="6" id="KW-0539">Nucleus</keyword>
<keyword evidence="2" id="KW-0862">Zinc</keyword>
<accession>A0AAD4CE82</accession>
<keyword evidence="1" id="KW-0479">Metal-binding</keyword>
<dbReference type="PROSITE" id="PS50048">
    <property type="entry name" value="ZN2_CY6_FUNGAL_2"/>
    <property type="match status" value="1"/>
</dbReference>
<dbReference type="Pfam" id="PF00172">
    <property type="entry name" value="Zn_clus"/>
    <property type="match status" value="1"/>
</dbReference>
<evidence type="ECO:0000256" key="5">
    <source>
        <dbReference type="ARBA" id="ARBA00023163"/>
    </source>
</evidence>
<evidence type="ECO:0000256" key="1">
    <source>
        <dbReference type="ARBA" id="ARBA00022723"/>
    </source>
</evidence>